<evidence type="ECO:0000313" key="4">
    <source>
        <dbReference type="EMBL" id="NYE19007.1"/>
    </source>
</evidence>
<keyword evidence="5" id="KW-1185">Reference proteome</keyword>
<dbReference type="EMBL" id="JACCBV010000001">
    <property type="protein sequence ID" value="NYE19007.1"/>
    <property type="molecule type" value="Genomic_DNA"/>
</dbReference>
<keyword evidence="2" id="KW-0732">Signal</keyword>
<feature type="chain" id="PRO_5038713703" description="GH16 domain-containing protein" evidence="2">
    <location>
        <begin position="38"/>
        <end position="550"/>
    </location>
</feature>
<dbReference type="PROSITE" id="PS51318">
    <property type="entry name" value="TAT"/>
    <property type="match status" value="1"/>
</dbReference>
<name>A0A7Y9GM44_9MICO</name>
<accession>A0A7Y9GM44</accession>
<dbReference type="Proteomes" id="UP000576969">
    <property type="component" value="Unassembled WGS sequence"/>
</dbReference>
<evidence type="ECO:0000259" key="3">
    <source>
        <dbReference type="PROSITE" id="PS51762"/>
    </source>
</evidence>
<dbReference type="PROSITE" id="PS51762">
    <property type="entry name" value="GH16_2"/>
    <property type="match status" value="1"/>
</dbReference>
<dbReference type="RefSeq" id="WP_179488055.1">
    <property type="nucleotide sequence ID" value="NZ_JACCBV010000001.1"/>
</dbReference>
<dbReference type="InterPro" id="IPR006311">
    <property type="entry name" value="TAT_signal"/>
</dbReference>
<comment type="similarity">
    <text evidence="1">Belongs to the glycosyl hydrolase 16 family.</text>
</comment>
<dbReference type="InterPro" id="IPR050546">
    <property type="entry name" value="Glycosyl_Hydrlase_16"/>
</dbReference>
<dbReference type="Gene3D" id="2.60.120.200">
    <property type="match status" value="1"/>
</dbReference>
<evidence type="ECO:0000313" key="5">
    <source>
        <dbReference type="Proteomes" id="UP000576969"/>
    </source>
</evidence>
<gene>
    <name evidence="4" type="ORF">BJ991_001035</name>
</gene>
<dbReference type="InterPro" id="IPR000757">
    <property type="entry name" value="Beta-glucanase-like"/>
</dbReference>
<dbReference type="AlphaFoldDB" id="A0A7Y9GM44"/>
<evidence type="ECO:0000256" key="2">
    <source>
        <dbReference type="SAM" id="SignalP"/>
    </source>
</evidence>
<dbReference type="GO" id="GO:0004553">
    <property type="term" value="F:hydrolase activity, hydrolyzing O-glycosyl compounds"/>
    <property type="evidence" value="ECO:0007669"/>
    <property type="project" value="InterPro"/>
</dbReference>
<dbReference type="SUPFAM" id="SSF49899">
    <property type="entry name" value="Concanavalin A-like lectins/glucanases"/>
    <property type="match status" value="1"/>
</dbReference>
<dbReference type="InterPro" id="IPR013320">
    <property type="entry name" value="ConA-like_dom_sf"/>
</dbReference>
<evidence type="ECO:0000256" key="1">
    <source>
        <dbReference type="ARBA" id="ARBA00006865"/>
    </source>
</evidence>
<comment type="caution">
    <text evidence="4">The sequence shown here is derived from an EMBL/GenBank/DDBJ whole genome shotgun (WGS) entry which is preliminary data.</text>
</comment>
<dbReference type="GO" id="GO:0005975">
    <property type="term" value="P:carbohydrate metabolic process"/>
    <property type="evidence" value="ECO:0007669"/>
    <property type="project" value="InterPro"/>
</dbReference>
<dbReference type="PANTHER" id="PTHR10963:SF55">
    <property type="entry name" value="GLYCOSIDE HYDROLASE FAMILY 16 PROTEIN"/>
    <property type="match status" value="1"/>
</dbReference>
<proteinExistence type="inferred from homology"/>
<feature type="signal peptide" evidence="2">
    <location>
        <begin position="1"/>
        <end position="37"/>
    </location>
</feature>
<protein>
    <recommendedName>
        <fullName evidence="3">GH16 domain-containing protein</fullName>
    </recommendedName>
</protein>
<sequence length="550" mass="60023">METEPVHTRRHRRRRIRTIALAAAGALTILMATPAIASAATATHRPKERVTLELESPEARTKVWGSTDLVFSGENLASVTVSSQGREVARVAASADGRSATVTIDTTGFRDGARAFVARGWGASGRPPAAVEAFTLKIANKGADSAPDGASLVFAEEFSGNELDRDRWCTRYQYWEPTSQPSQEELAAADPACYRITPLTQVEMDKTTSVLNQYKSEAEKAAAAGESDIASWYETRIGEISANTGVADNGDDTYDFSNAYDPAYGFHDTLGGWDIRPAPGAPEWELPQEEQVYRDVNSEGDPTHVVSGGHLSMLATHTRQEAPVLQYESAMIRSQQEFLPTWDAPLYLTARVRAPEVLGTFPAFWLINGFGDGTTPVGWPPEIDIYEGPYNNDGSFPTGGQFDSQFHVGLVDYLCEDACGPITWFDYGDVLGETPDDTVGFDTQWHDWHAADPITAQWIEVGAAWYPDRVCFYVEGERFACASYRWGLPGTGADGPLANPAALMLNHAFGGRWGGHNGEETDKLPASFDIDHLRVYELPATTADQLTPIP</sequence>
<dbReference type="PANTHER" id="PTHR10963">
    <property type="entry name" value="GLYCOSYL HYDROLASE-RELATED"/>
    <property type="match status" value="1"/>
</dbReference>
<feature type="domain" description="GH16" evidence="3">
    <location>
        <begin position="254"/>
        <end position="541"/>
    </location>
</feature>
<organism evidence="4 5">
    <name type="scientific">Microbacterium immunditiarum</name>
    <dbReference type="NCBI Taxonomy" id="337480"/>
    <lineage>
        <taxon>Bacteria</taxon>
        <taxon>Bacillati</taxon>
        <taxon>Actinomycetota</taxon>
        <taxon>Actinomycetes</taxon>
        <taxon>Micrococcales</taxon>
        <taxon>Microbacteriaceae</taxon>
        <taxon>Microbacterium</taxon>
    </lineage>
</organism>
<reference evidence="4 5" key="1">
    <citation type="submission" date="2020-07" db="EMBL/GenBank/DDBJ databases">
        <title>Sequencing the genomes of 1000 actinobacteria strains.</title>
        <authorList>
            <person name="Klenk H.-P."/>
        </authorList>
    </citation>
    <scope>NUCLEOTIDE SEQUENCE [LARGE SCALE GENOMIC DNA]</scope>
    <source>
        <strain evidence="4 5">DSM 24662</strain>
    </source>
</reference>